<dbReference type="Gene3D" id="1.10.60.20">
    <property type="entry name" value="Ribosomal protein S17e-like"/>
    <property type="match status" value="1"/>
</dbReference>
<dbReference type="Proteomes" id="UP000664991">
    <property type="component" value="Chromosome 15"/>
</dbReference>
<accession>A0A836A3B2</accession>
<comment type="caution">
    <text evidence="4">The sequence shown here is derived from an EMBL/GenBank/DDBJ whole genome shotgun (WGS) entry which is preliminary data.</text>
</comment>
<dbReference type="GO" id="GO:0005840">
    <property type="term" value="C:ribosome"/>
    <property type="evidence" value="ECO:0007669"/>
    <property type="project" value="UniProtKB-KW"/>
</dbReference>
<dbReference type="GO" id="GO:1990904">
    <property type="term" value="C:ribonucleoprotein complex"/>
    <property type="evidence" value="ECO:0007669"/>
    <property type="project" value="UniProtKB-KW"/>
</dbReference>
<dbReference type="PANTHER" id="PTHR10732:SF0">
    <property type="entry name" value="40S RIBOSOMAL PROTEIN S17"/>
    <property type="match status" value="1"/>
</dbReference>
<dbReference type="InterPro" id="IPR036401">
    <property type="entry name" value="Ribosomal_eS17_sf"/>
</dbReference>
<evidence type="ECO:0000313" key="5">
    <source>
        <dbReference type="Proteomes" id="UP000664991"/>
    </source>
</evidence>
<dbReference type="EMBL" id="JAEMGP010000015">
    <property type="protein sequence ID" value="KAG5199370.1"/>
    <property type="molecule type" value="Genomic_DNA"/>
</dbReference>
<gene>
    <name evidence="4" type="ORF">JEQ12_005849</name>
</gene>
<dbReference type="GO" id="GO:0003735">
    <property type="term" value="F:structural constituent of ribosome"/>
    <property type="evidence" value="ECO:0007669"/>
    <property type="project" value="InterPro"/>
</dbReference>
<dbReference type="AlphaFoldDB" id="A0A836A3B2"/>
<evidence type="ECO:0008006" key="6">
    <source>
        <dbReference type="Google" id="ProtNLM"/>
    </source>
</evidence>
<reference evidence="4 5" key="1">
    <citation type="submission" date="2020-12" db="EMBL/GenBank/DDBJ databases">
        <title>De novo assembly of Tibetan sheep genome.</title>
        <authorList>
            <person name="Li X."/>
        </authorList>
    </citation>
    <scope>NUCLEOTIDE SEQUENCE [LARGE SCALE GENOMIC DNA]</scope>
    <source>
        <tissue evidence="4">Heart</tissue>
    </source>
</reference>
<dbReference type="Pfam" id="PF00833">
    <property type="entry name" value="Ribosomal_S17e"/>
    <property type="match status" value="1"/>
</dbReference>
<sequence>MRRTDPRKDCHPVAAHWNLPTTHPVSFVCLLVSAYLSRTRQQGPHLHQKAARVFEKYHTRLGSDFHTNKRVCAETAVIPSKKLRDKMAGYVTHLLKRIQRGRLGSYVLNKPWKLSFFPNHMVSNT</sequence>
<evidence type="ECO:0000256" key="1">
    <source>
        <dbReference type="ARBA" id="ARBA00010444"/>
    </source>
</evidence>
<evidence type="ECO:0000256" key="2">
    <source>
        <dbReference type="ARBA" id="ARBA00022980"/>
    </source>
</evidence>
<keyword evidence="2" id="KW-0689">Ribosomal protein</keyword>
<comment type="similarity">
    <text evidence="1">Belongs to the eukaryotic ribosomal protein eS17 family.</text>
</comment>
<dbReference type="GO" id="GO:0006412">
    <property type="term" value="P:translation"/>
    <property type="evidence" value="ECO:0007669"/>
    <property type="project" value="InterPro"/>
</dbReference>
<proteinExistence type="inferred from homology"/>
<keyword evidence="3" id="KW-0687">Ribonucleoprotein</keyword>
<evidence type="ECO:0000256" key="3">
    <source>
        <dbReference type="ARBA" id="ARBA00023274"/>
    </source>
</evidence>
<evidence type="ECO:0000313" key="4">
    <source>
        <dbReference type="EMBL" id="KAG5199370.1"/>
    </source>
</evidence>
<protein>
    <recommendedName>
        <fullName evidence="6">40S ribosomal protein S17</fullName>
    </recommendedName>
</protein>
<dbReference type="PANTHER" id="PTHR10732">
    <property type="entry name" value="40S RIBOSOMAL PROTEIN S17"/>
    <property type="match status" value="1"/>
</dbReference>
<dbReference type="InterPro" id="IPR001210">
    <property type="entry name" value="Ribosomal_eS17"/>
</dbReference>
<organism evidence="4 5">
    <name type="scientific">Ovis aries</name>
    <name type="common">Sheep</name>
    <dbReference type="NCBI Taxonomy" id="9940"/>
    <lineage>
        <taxon>Eukaryota</taxon>
        <taxon>Metazoa</taxon>
        <taxon>Chordata</taxon>
        <taxon>Craniata</taxon>
        <taxon>Vertebrata</taxon>
        <taxon>Euteleostomi</taxon>
        <taxon>Mammalia</taxon>
        <taxon>Eutheria</taxon>
        <taxon>Laurasiatheria</taxon>
        <taxon>Artiodactyla</taxon>
        <taxon>Ruminantia</taxon>
        <taxon>Pecora</taxon>
        <taxon>Bovidae</taxon>
        <taxon>Caprinae</taxon>
        <taxon>Ovis</taxon>
    </lineage>
</organism>
<dbReference type="SUPFAM" id="SSF116820">
    <property type="entry name" value="Rps17e-like"/>
    <property type="match status" value="1"/>
</dbReference>
<name>A0A836A3B2_SHEEP</name>